<gene>
    <name evidence="2" type="ORF">NDU88_003135</name>
</gene>
<feature type="coiled-coil region" evidence="1">
    <location>
        <begin position="49"/>
        <end position="83"/>
    </location>
</feature>
<proteinExistence type="predicted"/>
<dbReference type="AlphaFoldDB" id="A0AAV7LHR1"/>
<evidence type="ECO:0000313" key="2">
    <source>
        <dbReference type="EMBL" id="KAJ1089995.1"/>
    </source>
</evidence>
<keyword evidence="1" id="KW-0175">Coiled coil</keyword>
<accession>A0AAV7LHR1</accession>
<sequence length="96" mass="11070">MTDPSAATLAAEKPITRTFLETLFCAQREDIAALWRDMVADVKGIKQVSNDMGQRLDTLEAVKDQQEDELNAHQQELLELHDKSEELYYHLEKPRK</sequence>
<name>A0AAV7LHR1_PLEWA</name>
<keyword evidence="3" id="KW-1185">Reference proteome</keyword>
<comment type="caution">
    <text evidence="2">The sequence shown here is derived from an EMBL/GenBank/DDBJ whole genome shotgun (WGS) entry which is preliminary data.</text>
</comment>
<protein>
    <submittedName>
        <fullName evidence="2">Uncharacterized protein</fullName>
    </submittedName>
</protein>
<reference evidence="2" key="1">
    <citation type="journal article" date="2022" name="bioRxiv">
        <title>Sequencing and chromosome-scale assembly of the giantPleurodeles waltlgenome.</title>
        <authorList>
            <person name="Brown T."/>
            <person name="Elewa A."/>
            <person name="Iarovenko S."/>
            <person name="Subramanian E."/>
            <person name="Araus A.J."/>
            <person name="Petzold A."/>
            <person name="Susuki M."/>
            <person name="Suzuki K.-i.T."/>
            <person name="Hayashi T."/>
            <person name="Toyoda A."/>
            <person name="Oliveira C."/>
            <person name="Osipova E."/>
            <person name="Leigh N.D."/>
            <person name="Simon A."/>
            <person name="Yun M.H."/>
        </authorList>
    </citation>
    <scope>NUCLEOTIDE SEQUENCE</scope>
    <source>
        <strain evidence="2">20211129_DDA</strain>
        <tissue evidence="2">Liver</tissue>
    </source>
</reference>
<organism evidence="2 3">
    <name type="scientific">Pleurodeles waltl</name>
    <name type="common">Iberian ribbed newt</name>
    <dbReference type="NCBI Taxonomy" id="8319"/>
    <lineage>
        <taxon>Eukaryota</taxon>
        <taxon>Metazoa</taxon>
        <taxon>Chordata</taxon>
        <taxon>Craniata</taxon>
        <taxon>Vertebrata</taxon>
        <taxon>Euteleostomi</taxon>
        <taxon>Amphibia</taxon>
        <taxon>Batrachia</taxon>
        <taxon>Caudata</taxon>
        <taxon>Salamandroidea</taxon>
        <taxon>Salamandridae</taxon>
        <taxon>Pleurodelinae</taxon>
        <taxon>Pleurodeles</taxon>
    </lineage>
</organism>
<evidence type="ECO:0000313" key="3">
    <source>
        <dbReference type="Proteomes" id="UP001066276"/>
    </source>
</evidence>
<dbReference type="EMBL" id="JANPWB010000015">
    <property type="protein sequence ID" value="KAJ1089995.1"/>
    <property type="molecule type" value="Genomic_DNA"/>
</dbReference>
<evidence type="ECO:0000256" key="1">
    <source>
        <dbReference type="SAM" id="Coils"/>
    </source>
</evidence>
<dbReference type="Proteomes" id="UP001066276">
    <property type="component" value="Chromosome 11"/>
</dbReference>